<dbReference type="Gene3D" id="2.60.40.10">
    <property type="entry name" value="Immunoglobulins"/>
    <property type="match status" value="3"/>
</dbReference>
<dbReference type="InterPro" id="IPR000477">
    <property type="entry name" value="RT_dom"/>
</dbReference>
<evidence type="ECO:0000256" key="4">
    <source>
        <dbReference type="ARBA" id="ARBA00022722"/>
    </source>
</evidence>
<dbReference type="CDD" id="cd01647">
    <property type="entry name" value="RT_LTR"/>
    <property type="match status" value="1"/>
</dbReference>
<dbReference type="Pfam" id="PF00927">
    <property type="entry name" value="Transglut_C"/>
    <property type="match status" value="2"/>
</dbReference>
<dbReference type="Pfam" id="PF17917">
    <property type="entry name" value="RT_RNaseH"/>
    <property type="match status" value="1"/>
</dbReference>
<reference evidence="10 11" key="1">
    <citation type="submission" date="2023-02" db="EMBL/GenBank/DDBJ databases">
        <title>LHISI_Scaffold_Assembly.</title>
        <authorList>
            <person name="Stuart O.P."/>
            <person name="Cleave R."/>
            <person name="Magrath M.J.L."/>
            <person name="Mikheyev A.S."/>
        </authorList>
    </citation>
    <scope>NUCLEOTIDE SEQUENCE [LARGE SCALE GENOMIC DNA]</scope>
    <source>
        <strain evidence="10">Daus_M_001</strain>
        <tissue evidence="10">Leg muscle</tissue>
    </source>
</reference>
<dbReference type="SUPFAM" id="SSF56672">
    <property type="entry name" value="DNA/RNA polymerases"/>
    <property type="match status" value="1"/>
</dbReference>
<dbReference type="InterPro" id="IPR036397">
    <property type="entry name" value="RNaseH_sf"/>
</dbReference>
<keyword evidence="3" id="KW-0548">Nucleotidyltransferase</keyword>
<feature type="region of interest" description="Disordered" evidence="8">
    <location>
        <begin position="942"/>
        <end position="968"/>
    </location>
</feature>
<dbReference type="InterPro" id="IPR013808">
    <property type="entry name" value="Transglutaminase_AS"/>
</dbReference>
<dbReference type="SUPFAM" id="SSF81296">
    <property type="entry name" value="E set domains"/>
    <property type="match status" value="1"/>
</dbReference>
<evidence type="ECO:0000256" key="5">
    <source>
        <dbReference type="ARBA" id="ARBA00022759"/>
    </source>
</evidence>
<dbReference type="Proteomes" id="UP001159363">
    <property type="component" value="Chromosome 16"/>
</dbReference>
<dbReference type="EMBL" id="JARBHB010000017">
    <property type="protein sequence ID" value="KAJ8865859.1"/>
    <property type="molecule type" value="Genomic_DNA"/>
</dbReference>
<dbReference type="InterPro" id="IPR036985">
    <property type="entry name" value="Transglutaminase-like_sf"/>
</dbReference>
<dbReference type="InterPro" id="IPR036238">
    <property type="entry name" value="Transglutaminase_C_sf"/>
</dbReference>
<dbReference type="SMART" id="SM00460">
    <property type="entry name" value="TGc"/>
    <property type="match status" value="2"/>
</dbReference>
<protein>
    <recommendedName>
        <fullName evidence="9">Integrase catalytic domain-containing protein</fullName>
    </recommendedName>
</protein>
<dbReference type="InterPro" id="IPR043128">
    <property type="entry name" value="Rev_trsase/Diguanyl_cyclase"/>
</dbReference>
<dbReference type="InterPro" id="IPR002931">
    <property type="entry name" value="Transglutaminase-like"/>
</dbReference>
<dbReference type="InterPro" id="IPR012337">
    <property type="entry name" value="RNaseH-like_sf"/>
</dbReference>
<keyword evidence="6" id="KW-0378">Hydrolase</keyword>
<dbReference type="InterPro" id="IPR038765">
    <property type="entry name" value="Papain-like_cys_pep_sf"/>
</dbReference>
<dbReference type="Pfam" id="PF01841">
    <property type="entry name" value="Transglut_core"/>
    <property type="match status" value="1"/>
</dbReference>
<feature type="region of interest" description="Disordered" evidence="8">
    <location>
        <begin position="1315"/>
        <end position="1335"/>
    </location>
</feature>
<organism evidence="10 11">
    <name type="scientific">Dryococelus australis</name>
    <dbReference type="NCBI Taxonomy" id="614101"/>
    <lineage>
        <taxon>Eukaryota</taxon>
        <taxon>Metazoa</taxon>
        <taxon>Ecdysozoa</taxon>
        <taxon>Arthropoda</taxon>
        <taxon>Hexapoda</taxon>
        <taxon>Insecta</taxon>
        <taxon>Pterygota</taxon>
        <taxon>Neoptera</taxon>
        <taxon>Polyneoptera</taxon>
        <taxon>Phasmatodea</taxon>
        <taxon>Verophasmatodea</taxon>
        <taxon>Anareolatae</taxon>
        <taxon>Phasmatidae</taxon>
        <taxon>Eurycanthinae</taxon>
        <taxon>Dryococelus</taxon>
    </lineage>
</organism>
<comment type="caution">
    <text evidence="10">The sequence shown here is derived from an EMBL/GenBank/DDBJ whole genome shotgun (WGS) entry which is preliminary data.</text>
</comment>
<dbReference type="PROSITE" id="PS00547">
    <property type="entry name" value="TRANSGLUTAMINASES"/>
    <property type="match status" value="1"/>
</dbReference>
<dbReference type="InterPro" id="IPR013783">
    <property type="entry name" value="Ig-like_fold"/>
</dbReference>
<dbReference type="PROSITE" id="PS50994">
    <property type="entry name" value="INTEGRASE"/>
    <property type="match status" value="1"/>
</dbReference>
<dbReference type="InterPro" id="IPR041373">
    <property type="entry name" value="RT_RNaseH"/>
</dbReference>
<dbReference type="Gene3D" id="1.10.340.70">
    <property type="match status" value="1"/>
</dbReference>
<dbReference type="SUPFAM" id="SSF54001">
    <property type="entry name" value="Cysteine proteinases"/>
    <property type="match status" value="2"/>
</dbReference>
<keyword evidence="2" id="KW-0808">Transferase</keyword>
<dbReference type="PANTHER" id="PTHR11590:SF69">
    <property type="entry name" value="RE08173P"/>
    <property type="match status" value="1"/>
</dbReference>
<comment type="similarity">
    <text evidence="1">Belongs to the transglutaminase superfamily. Transglutaminase family.</text>
</comment>
<evidence type="ECO:0000256" key="1">
    <source>
        <dbReference type="ARBA" id="ARBA00005968"/>
    </source>
</evidence>
<dbReference type="Pfam" id="PF00078">
    <property type="entry name" value="RVT_1"/>
    <property type="match status" value="1"/>
</dbReference>
<evidence type="ECO:0000259" key="9">
    <source>
        <dbReference type="PROSITE" id="PS50994"/>
    </source>
</evidence>
<dbReference type="InterPro" id="IPR041588">
    <property type="entry name" value="Integrase_H2C2"/>
</dbReference>
<dbReference type="Gene3D" id="3.30.70.270">
    <property type="match status" value="1"/>
</dbReference>
<evidence type="ECO:0000256" key="8">
    <source>
        <dbReference type="SAM" id="MobiDB-lite"/>
    </source>
</evidence>
<evidence type="ECO:0000313" key="11">
    <source>
        <dbReference type="Proteomes" id="UP001159363"/>
    </source>
</evidence>
<proteinExistence type="inferred from homology"/>
<evidence type="ECO:0000256" key="2">
    <source>
        <dbReference type="ARBA" id="ARBA00022679"/>
    </source>
</evidence>
<dbReference type="InterPro" id="IPR001584">
    <property type="entry name" value="Integrase_cat-core"/>
</dbReference>
<name>A0ABQ9G4B0_9NEOP</name>
<accession>A0ABQ9G4B0</accession>
<dbReference type="CDD" id="cd09272">
    <property type="entry name" value="RNase_HI_RT_Ty1"/>
    <property type="match status" value="1"/>
</dbReference>
<evidence type="ECO:0000313" key="10">
    <source>
        <dbReference type="EMBL" id="KAJ8865859.1"/>
    </source>
</evidence>
<gene>
    <name evidence="10" type="ORF">PR048_033382</name>
</gene>
<evidence type="ECO:0000256" key="6">
    <source>
        <dbReference type="ARBA" id="ARBA00022801"/>
    </source>
</evidence>
<dbReference type="InterPro" id="IPR043502">
    <property type="entry name" value="DNA/RNA_pol_sf"/>
</dbReference>
<keyword evidence="4" id="KW-0540">Nuclease</keyword>
<keyword evidence="11" id="KW-1185">Reference proteome</keyword>
<keyword evidence="5" id="KW-0255">Endonuclease</keyword>
<feature type="domain" description="Integrase catalytic" evidence="9">
    <location>
        <begin position="710"/>
        <end position="772"/>
    </location>
</feature>
<dbReference type="Pfam" id="PF17921">
    <property type="entry name" value="Integrase_H2C2"/>
    <property type="match status" value="1"/>
</dbReference>
<dbReference type="PANTHER" id="PTHR11590">
    <property type="entry name" value="PROTEIN-GLUTAMINE GAMMA-GLUTAMYLTRANSFERASE"/>
    <property type="match status" value="1"/>
</dbReference>
<dbReference type="Gene3D" id="3.30.420.10">
    <property type="entry name" value="Ribonuclease H-like superfamily/Ribonuclease H"/>
    <property type="match status" value="1"/>
</dbReference>
<dbReference type="InterPro" id="IPR008958">
    <property type="entry name" value="Transglutaminase_C"/>
</dbReference>
<dbReference type="Pfam" id="PF00868">
    <property type="entry name" value="Transglut_N"/>
    <property type="match status" value="1"/>
</dbReference>
<keyword evidence="7" id="KW-0695">RNA-directed DNA polymerase</keyword>
<sequence length="1630" mass="180988">MVGVADAVDGGQDVVSVKAVDLCTTENGPQHHTEQFELMEREKDSRLVVRRGQEFLVRITLSRSYDDKNDAMSFIFTLEDAEKPSYGQGTMMAFPLLPVGAEGGDDWNAVLDSIQENIITVKITSSATCIVGKWKFDIDTKVKNNGALSYSHKDSIYILYNPWCRLDQVFMEGEDLRAEYILADTGLIWRGSYNRLRPSVWKYAQFEKDILDCSLYLITKIGKVALATRGDPVKISRALSAATHIEEDLDSSPGHAFLVSVSHGIPKSPQWADYEHHISQDLVNSPDDNGAVMGNWSDDFGGGTAPTKWIGSMKILQQFYKNKKPVKYGQCWVFAGVLTTLCRALGIPSRPVTTYSAAHDTQNSLTVDYFVNEAGEIMEELNSDSIWRAVGSLMHLMTGTRPCGVGMLGSGGWLNEQCKGGGGLENTTVATSRPTRWQWLLNNQRVELTRQPLPCIDDILASLRNGKVILTYQSNAYKQIVMGEESRELVTVNTHKGLYRYRRLPFGLSSALGIFQAVTEQILLGIPRVVAYLDDILITGESRAECGNTPNAVLQRLREYGVRVNDVSQYGVGAVLALKMLDGTEQPVCFASKTLSKAEQGYGQAEMLKQPVFQLQLVQGLPIKAIDMTFQRPQAKTRYFMRGIRGVVWMKMLGQSYVWWPGLDSDIEETVKTCTACQLARPSAVKEPVVTWPETFRVWECIHVDFAEKEALASYGLPEMMVADNGPQFRSEEFARFCEDNAITLRLTTPFHPQSNRAAEGTVQIIKSALLKQAIESRRTCSHYNWGWISGCLHIAIHRKQQQRGLRRKLLVKCVRGEWLQWLPGLLVKVVSPVMLRVKVGGMIRFCHRDHLRQSFLHRESSLDPKGEGLVGTPAAVPAQDGGRLIYWAEKEAEEGCSAGRRTAEGRSSAGDSESCEDVREVEGFKRFGSETGAATTVEPLRRCGRPDSKKGSLTGFSDTNKAGDEVRGRSTTGVRCMYGGGVVSWLRQGQTSVASSATEAEVVAASEAGRELVDYEAATRLPQNPEYHRRTKHIQIQHFFVRKFVIEGELDVTKVSTLFQLADLLMKPFLKPRLQLLCSKMGLNTVNFHVWNEVWMDRPDMLPAGAYGGWQAIDATPQEISDNMFRCGPASVTAIRQGEVQLSYDNAFVYSEVNADKVFWRYTGPTQPLKLLRKDVLGIGQLISTKGVGSWKREDITDNYKYPEKSDEERAAMLKALRQSASLFSRYYLNEDFNDIQFNFELRDDIVIGSPFTSRLFPAIGNNVVTYSLLHVCTGTQPGICLYVVIAAASARGKDQMPSASGGVATDWLASRGRSHRTGGSDGMTVSCDVTGRPEEGKQSRTIIQLVLCSGEKMNLVVVVMKNRSRSESHKVSVILRVDTVMYTGSVKDSVKKISEERMVTPGAVEEIRLDVSYDEYYSRLVDQCAFNIACLASVVGTNYEYFAQDDFRVRKPDIKIKVLHLPLTMANRVQSSAGSPNFRKWESCQTMPVVGWFSWGSPISPAPSFQRRSIFTPITLIGSQDLALEGNAVQGQELSAVATLKNPLPIPLKKGQFQIEGPGLATTLKLKLPQTVPTGGEALVPFKMTPKFPGRATIIAKFTSKELEDVDGFLNFMVEPKMEANGTGNTTA</sequence>
<dbReference type="InterPro" id="IPR001102">
    <property type="entry name" value="Transglutaminase_N"/>
</dbReference>
<evidence type="ECO:0000256" key="3">
    <source>
        <dbReference type="ARBA" id="ARBA00022695"/>
    </source>
</evidence>
<dbReference type="InterPro" id="IPR014756">
    <property type="entry name" value="Ig_E-set"/>
</dbReference>
<dbReference type="InterPro" id="IPR050779">
    <property type="entry name" value="Transglutaminase"/>
</dbReference>
<evidence type="ECO:0000256" key="7">
    <source>
        <dbReference type="ARBA" id="ARBA00022918"/>
    </source>
</evidence>
<feature type="compositionally biased region" description="Basic and acidic residues" evidence="8">
    <location>
        <begin position="942"/>
        <end position="951"/>
    </location>
</feature>
<dbReference type="Gene3D" id="3.90.260.10">
    <property type="entry name" value="Transglutaminase-like"/>
    <property type="match status" value="2"/>
</dbReference>
<dbReference type="SUPFAM" id="SSF49309">
    <property type="entry name" value="Transglutaminase, two C-terminal domains"/>
    <property type="match status" value="2"/>
</dbReference>
<dbReference type="SUPFAM" id="SSF53098">
    <property type="entry name" value="Ribonuclease H-like"/>
    <property type="match status" value="1"/>
</dbReference>